<sequence>MSNITKIKIKGHESFYIREGWLSKGMKSINEDSSLFSNKFATDTLGVGSNMVKSIRYWLQVCGLTEEISGYKGKREQFLTDSLGRIIFEKDPYFEDIFSLWLVHYKLASNRELSTTWYLFYNDFKVEEFTKEDLLDGMKLALDRIDANLIYSEKSLQDDCSCLIKTYCLDDSTEKNPEDNLICPLTDIVLIKRKKTFDKREYYVKCTPSIDKLDKLVILYVILDNIKDNKTTIDSLLNNNCNVGKIFNLNRNILNEYLDILKNDGYIEINRTAGLDTIYVKDITKEEVLNRYYEQL</sequence>
<keyword evidence="3" id="KW-1185">Reference proteome</keyword>
<name>A0ABY8EJW5_9FIRM</name>
<accession>A0ABY8EJW5</accession>
<dbReference type="Proteomes" id="UP001222800">
    <property type="component" value="Chromosome"/>
</dbReference>
<proteinExistence type="predicted"/>
<gene>
    <name evidence="2" type="ORF">P4S50_04320</name>
</gene>
<organism evidence="2 3">
    <name type="scientific">Tepidibacter hydrothermalis</name>
    <dbReference type="NCBI Taxonomy" id="3036126"/>
    <lineage>
        <taxon>Bacteria</taxon>
        <taxon>Bacillati</taxon>
        <taxon>Bacillota</taxon>
        <taxon>Clostridia</taxon>
        <taxon>Peptostreptococcales</taxon>
        <taxon>Peptostreptococcaceae</taxon>
        <taxon>Tepidibacter</taxon>
    </lineage>
</organism>
<reference evidence="2 3" key="1">
    <citation type="submission" date="2023-03" db="EMBL/GenBank/DDBJ databases">
        <title>Complete genome sequence of Tepidibacter sp. SWIR-1, isolated from a deep-sea hydrothermal vent.</title>
        <authorList>
            <person name="Li X."/>
        </authorList>
    </citation>
    <scope>NUCLEOTIDE SEQUENCE [LARGE SCALE GENOMIC DNA]</scope>
    <source>
        <strain evidence="2 3">SWIR-1</strain>
    </source>
</reference>
<dbReference type="RefSeq" id="WP_277733331.1">
    <property type="nucleotide sequence ID" value="NZ_CP120733.1"/>
</dbReference>
<protein>
    <submittedName>
        <fullName evidence="2">DUF4007 family protein</fullName>
    </submittedName>
</protein>
<dbReference type="Pfam" id="PF13182">
    <property type="entry name" value="DUF4007"/>
    <property type="match status" value="1"/>
</dbReference>
<feature type="domain" description="DUF4007" evidence="1">
    <location>
        <begin position="11"/>
        <end position="293"/>
    </location>
</feature>
<evidence type="ECO:0000313" key="2">
    <source>
        <dbReference type="EMBL" id="WFD11308.1"/>
    </source>
</evidence>
<evidence type="ECO:0000313" key="3">
    <source>
        <dbReference type="Proteomes" id="UP001222800"/>
    </source>
</evidence>
<dbReference type="InterPro" id="IPR025248">
    <property type="entry name" value="DUF4007"/>
</dbReference>
<evidence type="ECO:0000259" key="1">
    <source>
        <dbReference type="Pfam" id="PF13182"/>
    </source>
</evidence>
<dbReference type="EMBL" id="CP120733">
    <property type="protein sequence ID" value="WFD11308.1"/>
    <property type="molecule type" value="Genomic_DNA"/>
</dbReference>